<evidence type="ECO:0000259" key="2">
    <source>
        <dbReference type="Pfam" id="PF20789"/>
    </source>
</evidence>
<sequence>MSQEPTRFDDLMRKVTPEGDSFRVDVGPDWMQGRTLYGGITAALCLRAVRLAFPDLPALRSVLVAFAGPSAGDVSIRPRLLRRGKSAAFVTADLSSEAGFGVQASFCFGAVRPSAYSLQQLAMPDLPSPESVLLPRDRIRPSFTDHFDMGVAGGVPPMSGAAESDIYWWLRPRDSHPDFVELALLALADAPPPAALGLFKAFAPISTMTWMVDFLSDDLTSPGDWHAAYLKNEHTGDGYSAQNAYLWASDGRPLLASRQTIALFG</sequence>
<dbReference type="SUPFAM" id="SSF54637">
    <property type="entry name" value="Thioesterase/thiol ester dehydrase-isomerase"/>
    <property type="match status" value="2"/>
</dbReference>
<protein>
    <recommendedName>
        <fullName evidence="5">Acyl-CoA thioesterase 2</fullName>
    </recommendedName>
</protein>
<evidence type="ECO:0000259" key="1">
    <source>
        <dbReference type="Pfam" id="PF13622"/>
    </source>
</evidence>
<accession>A0A2P2EBE2</accession>
<evidence type="ECO:0008006" key="5">
    <source>
        <dbReference type="Google" id="ProtNLM"/>
    </source>
</evidence>
<dbReference type="AlphaFoldDB" id="A0A2P2EBE2"/>
<dbReference type="InterPro" id="IPR042171">
    <property type="entry name" value="Acyl-CoA_hotdog"/>
</dbReference>
<dbReference type="Proteomes" id="UP000245086">
    <property type="component" value="Unassembled WGS sequence"/>
</dbReference>
<evidence type="ECO:0000313" key="3">
    <source>
        <dbReference type="EMBL" id="GBF58386.1"/>
    </source>
</evidence>
<comment type="caution">
    <text evidence="3">The sequence shown here is derived from an EMBL/GenBank/DDBJ whole genome shotgun (WGS) entry which is preliminary data.</text>
</comment>
<gene>
    <name evidence="3" type="ORF">PbB2_02067</name>
</gene>
<keyword evidence="4" id="KW-1185">Reference proteome</keyword>
<feature type="domain" description="Acyl-CoA thioesterase-like N-terminal HotDog" evidence="1">
    <location>
        <begin position="28"/>
        <end position="108"/>
    </location>
</feature>
<dbReference type="Pfam" id="PF13622">
    <property type="entry name" value="4HBT_3"/>
    <property type="match status" value="1"/>
</dbReference>
<organism evidence="3 4">
    <name type="scientific">Candidatus Phycosocius bacilliformis</name>
    <dbReference type="NCBI Taxonomy" id="1445552"/>
    <lineage>
        <taxon>Bacteria</taxon>
        <taxon>Pseudomonadati</taxon>
        <taxon>Pseudomonadota</taxon>
        <taxon>Alphaproteobacteria</taxon>
        <taxon>Caulobacterales</taxon>
        <taxon>Caulobacterales incertae sedis</taxon>
        <taxon>Candidatus Phycosocius</taxon>
    </lineage>
</organism>
<name>A0A2P2EBE2_9PROT</name>
<dbReference type="OrthoDB" id="7059210at2"/>
<dbReference type="Pfam" id="PF20789">
    <property type="entry name" value="4HBT_3C"/>
    <property type="match status" value="1"/>
</dbReference>
<dbReference type="InterPro" id="IPR049449">
    <property type="entry name" value="TesB_ACOT8-like_N"/>
</dbReference>
<dbReference type="EMBL" id="BFBR01000006">
    <property type="protein sequence ID" value="GBF58386.1"/>
    <property type="molecule type" value="Genomic_DNA"/>
</dbReference>
<feature type="domain" description="Acyl-CoA thioesterase-like C-terminal" evidence="2">
    <location>
        <begin position="134"/>
        <end position="261"/>
    </location>
</feature>
<reference evidence="3 4" key="1">
    <citation type="journal article" date="2018" name="Genome Announc.">
        <title>Draft Genome Sequence of "Candidatus Phycosocius bacilliformis," an Alphaproteobacterial Ectosymbiont of the Hydrocarbon-Producing Green Alga Botryococcus braunii.</title>
        <authorList>
            <person name="Tanabe Y."/>
            <person name="Yamaguchi H."/>
            <person name="Watanabe M.M."/>
        </authorList>
    </citation>
    <scope>NUCLEOTIDE SEQUENCE [LARGE SCALE GENOMIC DNA]</scope>
    <source>
        <strain evidence="3 4">BOTRYCO-2</strain>
    </source>
</reference>
<dbReference type="RefSeq" id="WP_108985248.1">
    <property type="nucleotide sequence ID" value="NZ_BFBR01000006.1"/>
</dbReference>
<proteinExistence type="predicted"/>
<evidence type="ECO:0000313" key="4">
    <source>
        <dbReference type="Proteomes" id="UP000245086"/>
    </source>
</evidence>
<dbReference type="Gene3D" id="2.40.160.210">
    <property type="entry name" value="Acyl-CoA thioesterase, double hotdog domain"/>
    <property type="match status" value="1"/>
</dbReference>
<dbReference type="InterPro" id="IPR049450">
    <property type="entry name" value="ACOT8-like_C"/>
</dbReference>
<dbReference type="InterPro" id="IPR029069">
    <property type="entry name" value="HotDog_dom_sf"/>
</dbReference>